<dbReference type="InterPro" id="IPR051684">
    <property type="entry name" value="Electron_Trans/Redox"/>
</dbReference>
<dbReference type="NCBIfam" id="TIGR02745">
    <property type="entry name" value="ccoG_rdxA_fixG"/>
    <property type="match status" value="1"/>
</dbReference>
<dbReference type="InterPro" id="IPR032879">
    <property type="entry name" value="FixG_C"/>
</dbReference>
<comment type="caution">
    <text evidence="9">The sequence shown here is derived from an EMBL/GenBank/DDBJ whole genome shotgun (WGS) entry which is preliminary data.</text>
</comment>
<accession>A0AA90SM21</accession>
<dbReference type="AlphaFoldDB" id="A0AA90SM21"/>
<feature type="transmembrane region" description="Helical" evidence="7">
    <location>
        <begin position="160"/>
        <end position="178"/>
    </location>
</feature>
<protein>
    <submittedName>
        <fullName evidence="9">Cytochrome c oxidase accessory protein CcoG</fullName>
    </submittedName>
</protein>
<keyword evidence="7" id="KW-1133">Transmembrane helix</keyword>
<feature type="transmembrane region" description="Helical" evidence="7">
    <location>
        <begin position="39"/>
        <end position="59"/>
    </location>
</feature>
<evidence type="ECO:0000256" key="6">
    <source>
        <dbReference type="ARBA" id="ARBA00023014"/>
    </source>
</evidence>
<dbReference type="GO" id="GO:0046872">
    <property type="term" value="F:metal ion binding"/>
    <property type="evidence" value="ECO:0007669"/>
    <property type="project" value="UniProtKB-KW"/>
</dbReference>
<evidence type="ECO:0000313" key="10">
    <source>
        <dbReference type="Proteomes" id="UP001178148"/>
    </source>
</evidence>
<evidence type="ECO:0000259" key="8">
    <source>
        <dbReference type="PROSITE" id="PS51379"/>
    </source>
</evidence>
<dbReference type="Pfam" id="PF13746">
    <property type="entry name" value="Fer4_18"/>
    <property type="match status" value="1"/>
</dbReference>
<evidence type="ECO:0000256" key="3">
    <source>
        <dbReference type="ARBA" id="ARBA00022723"/>
    </source>
</evidence>
<dbReference type="EMBL" id="JASXSV010000005">
    <property type="protein sequence ID" value="MDP0588466.1"/>
    <property type="molecule type" value="Genomic_DNA"/>
</dbReference>
<feature type="transmembrane region" description="Helical" evidence="7">
    <location>
        <begin position="198"/>
        <end position="214"/>
    </location>
</feature>
<dbReference type="PROSITE" id="PS00198">
    <property type="entry name" value="4FE4S_FER_1"/>
    <property type="match status" value="1"/>
</dbReference>
<dbReference type="GO" id="GO:0051539">
    <property type="term" value="F:4 iron, 4 sulfur cluster binding"/>
    <property type="evidence" value="ECO:0007669"/>
    <property type="project" value="UniProtKB-KW"/>
</dbReference>
<proteinExistence type="predicted"/>
<sequence length="470" mass="53559">MANPDEAQTSQQPEPRLIDLYHPPEEIYTRSFTGFYRNLRRTGGAFLFILYFGCCWLKWGERQAILFDLAERKFHIFGTTFWPQDFVLLSWLLLICAFGLFTITVVAGRIWCGYTCPQSVFTWVFMWVEKMIEGDRNKRIKRDGQPYNTNKAFRKLTKHLLWLLIAFATSFTFVGYFIPVRELVPNIFVLYLSPWPSFWLGFFTLATYGNAGWLREQVCLHMCPYARFQSVMFDNDTLVVAYDTGRGEVRGPRKRNIDQKAIGLGDCIDCTICVQVCPTGIDIRNGLQYQCIGCAACIDACDSVMDKMGYEKGLIRYTTAKALAGGKISLFRPRFIGYASALLVMIGLLAWTINNRVPLELEVIRDRNTLYRITPAGDIENIYVIKIVNKSQLKHQITVSVDGIDGLHAIQSHTYVINPSEVSERIIKATAPFIKGMPASRPIMFHATIADPAIPALSSESRFMMPSELR</sequence>
<dbReference type="Proteomes" id="UP001178148">
    <property type="component" value="Unassembled WGS sequence"/>
</dbReference>
<dbReference type="InterPro" id="IPR017900">
    <property type="entry name" value="4Fe4S_Fe_S_CS"/>
</dbReference>
<keyword evidence="7" id="KW-0472">Membrane</keyword>
<keyword evidence="1" id="KW-0813">Transport</keyword>
<feature type="transmembrane region" description="Helical" evidence="7">
    <location>
        <begin position="335"/>
        <end position="353"/>
    </location>
</feature>
<keyword evidence="7" id="KW-0812">Transmembrane</keyword>
<dbReference type="PANTHER" id="PTHR30176">
    <property type="entry name" value="FERREDOXIN-TYPE PROTEIN NAPH"/>
    <property type="match status" value="1"/>
</dbReference>
<dbReference type="GO" id="GO:0005886">
    <property type="term" value="C:plasma membrane"/>
    <property type="evidence" value="ECO:0007669"/>
    <property type="project" value="TreeGrafter"/>
</dbReference>
<evidence type="ECO:0000256" key="4">
    <source>
        <dbReference type="ARBA" id="ARBA00022982"/>
    </source>
</evidence>
<dbReference type="PANTHER" id="PTHR30176:SF3">
    <property type="entry name" value="FERREDOXIN-TYPE PROTEIN NAPH"/>
    <property type="match status" value="1"/>
</dbReference>
<keyword evidence="10" id="KW-1185">Reference proteome</keyword>
<name>A0AA90SM21_9GAMM</name>
<dbReference type="InterPro" id="IPR013783">
    <property type="entry name" value="Ig-like_fold"/>
</dbReference>
<dbReference type="InterPro" id="IPR014116">
    <property type="entry name" value="Cyt_c_oxidase_cbb3_FixG"/>
</dbReference>
<keyword evidence="3" id="KW-0479">Metal-binding</keyword>
<feature type="transmembrane region" description="Helical" evidence="7">
    <location>
        <begin position="88"/>
        <end position="112"/>
    </location>
</feature>
<evidence type="ECO:0000256" key="5">
    <source>
        <dbReference type="ARBA" id="ARBA00023004"/>
    </source>
</evidence>
<dbReference type="Pfam" id="PF12801">
    <property type="entry name" value="Fer4_5"/>
    <property type="match status" value="1"/>
</dbReference>
<evidence type="ECO:0000256" key="1">
    <source>
        <dbReference type="ARBA" id="ARBA00022448"/>
    </source>
</evidence>
<dbReference type="FunFam" id="1.10.1060.10:FF:000015">
    <property type="entry name" value="Cytochrome c oxidase accessory protein CcoG"/>
    <property type="match status" value="1"/>
</dbReference>
<organism evidence="9 10">
    <name type="scientific">Candidatus Endonucleibacter bathymodioli</name>
    <dbReference type="NCBI Taxonomy" id="539814"/>
    <lineage>
        <taxon>Bacteria</taxon>
        <taxon>Pseudomonadati</taxon>
        <taxon>Pseudomonadota</taxon>
        <taxon>Gammaproteobacteria</taxon>
        <taxon>Oceanospirillales</taxon>
        <taxon>Endozoicomonadaceae</taxon>
        <taxon>Candidatus Endonucleibacter</taxon>
    </lineage>
</organism>
<feature type="domain" description="4Fe-4S ferredoxin-type" evidence="8">
    <location>
        <begin position="258"/>
        <end position="286"/>
    </location>
</feature>
<dbReference type="Pfam" id="PF11614">
    <property type="entry name" value="FixG_C"/>
    <property type="match status" value="1"/>
</dbReference>
<evidence type="ECO:0000256" key="2">
    <source>
        <dbReference type="ARBA" id="ARBA00022485"/>
    </source>
</evidence>
<reference evidence="9 10" key="1">
    <citation type="journal article" date="2023" name="bioRxiv">
        <title>An intranuclear bacterial parasite of deep-sea mussels expresses apoptosis inhibitors acquired from its host.</title>
        <authorList>
            <person name="Gonzalez Porras M.A."/>
            <person name="Assie A."/>
            <person name="Tietjen M."/>
            <person name="Violette M."/>
            <person name="Kleiner M."/>
            <person name="Gruber-Vodicka H."/>
            <person name="Dubilier N."/>
            <person name="Leisch N."/>
        </authorList>
    </citation>
    <scope>NUCLEOTIDE SEQUENCE [LARGE SCALE GENOMIC DNA]</scope>
    <source>
        <strain evidence="9">IAP13</strain>
    </source>
</reference>
<keyword evidence="6" id="KW-0411">Iron-sulfur</keyword>
<keyword evidence="4" id="KW-0249">Electron transport</keyword>
<dbReference type="Gene3D" id="2.60.40.10">
    <property type="entry name" value="Immunoglobulins"/>
    <property type="match status" value="1"/>
</dbReference>
<keyword evidence="2" id="KW-0004">4Fe-4S</keyword>
<evidence type="ECO:0000256" key="7">
    <source>
        <dbReference type="SAM" id="Phobius"/>
    </source>
</evidence>
<gene>
    <name evidence="9" type="primary">ccoG</name>
    <name evidence="9" type="ORF">QS748_04460</name>
</gene>
<evidence type="ECO:0000313" key="9">
    <source>
        <dbReference type="EMBL" id="MDP0588466.1"/>
    </source>
</evidence>
<keyword evidence="5" id="KW-0408">Iron</keyword>
<dbReference type="PROSITE" id="PS51379">
    <property type="entry name" value="4FE4S_FER_2"/>
    <property type="match status" value="1"/>
</dbReference>
<dbReference type="InterPro" id="IPR017896">
    <property type="entry name" value="4Fe4S_Fe-S-bd"/>
</dbReference>
<dbReference type="SUPFAM" id="SSF54862">
    <property type="entry name" value="4Fe-4S ferredoxins"/>
    <property type="match status" value="1"/>
</dbReference>